<evidence type="ECO:0000259" key="8">
    <source>
        <dbReference type="PROSITE" id="PS50885"/>
    </source>
</evidence>
<reference evidence="9 10" key="1">
    <citation type="submission" date="2016-10" db="EMBL/GenBank/DDBJ databases">
        <authorList>
            <person name="de Groot N.N."/>
        </authorList>
    </citation>
    <scope>NUCLEOTIDE SEQUENCE [LARGE SCALE GENOMIC DNA]</scope>
    <source>
        <strain evidence="9 10">U95</strain>
    </source>
</reference>
<feature type="region of interest" description="Disordered" evidence="5">
    <location>
        <begin position="292"/>
        <end position="313"/>
    </location>
</feature>
<dbReference type="Gene3D" id="1.10.287.950">
    <property type="entry name" value="Methyl-accepting chemotaxis protein"/>
    <property type="match status" value="1"/>
</dbReference>
<dbReference type="AlphaFoldDB" id="A0A1G5Q7Z8"/>
<dbReference type="GO" id="GO:0004888">
    <property type="term" value="F:transmembrane signaling receptor activity"/>
    <property type="evidence" value="ECO:0007669"/>
    <property type="project" value="InterPro"/>
</dbReference>
<keyword evidence="2" id="KW-0145">Chemotaxis</keyword>
<dbReference type="STRING" id="1156985.SAMN04488118_103193"/>
<proteinExistence type="inferred from homology"/>
<sequence>MDKNERNIQQIASWLLIPGPTLAVTFLNEALPWWSMLPASAILGLMAYGAKFANDRLRDFIISFCLVSHCILLTLAFQGHPWQLDTHMMFFAVLAIVSTIGSPAALLFATALIAVHHLSFSVLLPQLVYPSGSIVENLQRTTLHAGIIVLEAAVLLVSMLKKINADKALQREQELAKAKTKAAEVAEAKALESQQDANHVVEVFGQHLSQMSQGDLACPIEESFPGEYEKIKQSFNTLSDSISGSIGTAVDASMEFRQNAEELSGSVQSLATRTESQAAALTETTAALQELSSSVQDSATDAGKARDNARSARDSAVDNANVMKTAVSAMVEIEGSSSEISTIITVIEDISFQTNLLALNAGVEAARAGESGRGFAVVASEVGALAQRTASAANEVKQLIEKSARQVSEGSNLVNRAGEALRDIEAKVQETSTLIDNISSTSEHQAVALREMADALGSLDSSTQTNAAMVEEMAAMGLQMNNKAVSLGKTLNVYRVNPVAVSYERGAA</sequence>
<evidence type="ECO:0000256" key="5">
    <source>
        <dbReference type="SAM" id="MobiDB-lite"/>
    </source>
</evidence>
<evidence type="ECO:0000313" key="10">
    <source>
        <dbReference type="Proteomes" id="UP000198767"/>
    </source>
</evidence>
<dbReference type="EMBL" id="FMWG01000003">
    <property type="protein sequence ID" value="SCZ58005.1"/>
    <property type="molecule type" value="Genomic_DNA"/>
</dbReference>
<keyword evidence="6" id="KW-0472">Membrane</keyword>
<evidence type="ECO:0000256" key="2">
    <source>
        <dbReference type="ARBA" id="ARBA00022500"/>
    </source>
</evidence>
<dbReference type="PRINTS" id="PR00260">
    <property type="entry name" value="CHEMTRNSDUCR"/>
</dbReference>
<keyword evidence="6" id="KW-0812">Transmembrane</keyword>
<dbReference type="GO" id="GO:0016020">
    <property type="term" value="C:membrane"/>
    <property type="evidence" value="ECO:0007669"/>
    <property type="project" value="UniProtKB-SubCell"/>
</dbReference>
<gene>
    <name evidence="9" type="ORF">SAMN04488118_103193</name>
</gene>
<evidence type="ECO:0000259" key="7">
    <source>
        <dbReference type="PROSITE" id="PS50111"/>
    </source>
</evidence>
<comment type="subcellular location">
    <subcellularLocation>
        <location evidence="1">Membrane</location>
    </subcellularLocation>
</comment>
<dbReference type="PROSITE" id="PS50111">
    <property type="entry name" value="CHEMOTAXIS_TRANSDUC_2"/>
    <property type="match status" value="1"/>
</dbReference>
<dbReference type="SUPFAM" id="SSF58104">
    <property type="entry name" value="Methyl-accepting chemotaxis protein (MCP) signaling domain"/>
    <property type="match status" value="1"/>
</dbReference>
<feature type="transmembrane region" description="Helical" evidence="6">
    <location>
        <begin position="89"/>
        <end position="120"/>
    </location>
</feature>
<dbReference type="SMART" id="SM00283">
    <property type="entry name" value="MA"/>
    <property type="match status" value="1"/>
</dbReference>
<dbReference type="PROSITE" id="PS50885">
    <property type="entry name" value="HAMP"/>
    <property type="match status" value="1"/>
</dbReference>
<keyword evidence="10" id="KW-1185">Reference proteome</keyword>
<dbReference type="GO" id="GO:0007165">
    <property type="term" value="P:signal transduction"/>
    <property type="evidence" value="ECO:0007669"/>
    <property type="project" value="UniProtKB-KW"/>
</dbReference>
<dbReference type="InterPro" id="IPR003660">
    <property type="entry name" value="HAMP_dom"/>
</dbReference>
<name>A0A1G5Q7Z8_9RHOB</name>
<dbReference type="InterPro" id="IPR004090">
    <property type="entry name" value="Chemotax_Me-accpt_rcpt"/>
</dbReference>
<comment type="similarity">
    <text evidence="3">Belongs to the methyl-accepting chemotaxis (MCP) protein family.</text>
</comment>
<dbReference type="FunFam" id="1.10.287.950:FF:000001">
    <property type="entry name" value="Methyl-accepting chemotaxis sensory transducer"/>
    <property type="match status" value="1"/>
</dbReference>
<feature type="domain" description="HAMP" evidence="8">
    <location>
        <begin position="206"/>
        <end position="247"/>
    </location>
</feature>
<accession>A0A1G5Q7Z8</accession>
<dbReference type="InterPro" id="IPR004089">
    <property type="entry name" value="MCPsignal_dom"/>
</dbReference>
<feature type="transmembrane region" description="Helical" evidence="6">
    <location>
        <begin position="60"/>
        <end position="77"/>
    </location>
</feature>
<dbReference type="CDD" id="cd11386">
    <property type="entry name" value="MCP_signal"/>
    <property type="match status" value="1"/>
</dbReference>
<evidence type="ECO:0000313" key="9">
    <source>
        <dbReference type="EMBL" id="SCZ58005.1"/>
    </source>
</evidence>
<dbReference type="PANTHER" id="PTHR43531">
    <property type="entry name" value="PROTEIN ICFG"/>
    <property type="match status" value="1"/>
</dbReference>
<dbReference type="PANTHER" id="PTHR43531:SF11">
    <property type="entry name" value="METHYL-ACCEPTING CHEMOTAXIS PROTEIN 3"/>
    <property type="match status" value="1"/>
</dbReference>
<keyword evidence="4" id="KW-0807">Transducer</keyword>
<dbReference type="RefSeq" id="WP_090217263.1">
    <property type="nucleotide sequence ID" value="NZ_CANLDO010000003.1"/>
</dbReference>
<protein>
    <submittedName>
        <fullName evidence="9">Methyl-accepting chemotaxis sensory transducer</fullName>
    </submittedName>
</protein>
<evidence type="ECO:0000256" key="3">
    <source>
        <dbReference type="ARBA" id="ARBA00029447"/>
    </source>
</evidence>
<dbReference type="Pfam" id="PF18947">
    <property type="entry name" value="HAMP_2"/>
    <property type="match status" value="1"/>
</dbReference>
<dbReference type="Pfam" id="PF00015">
    <property type="entry name" value="MCPsignal"/>
    <property type="match status" value="1"/>
</dbReference>
<dbReference type="SMART" id="SM00304">
    <property type="entry name" value="HAMP"/>
    <property type="match status" value="1"/>
</dbReference>
<feature type="domain" description="Methyl-accepting transducer" evidence="7">
    <location>
        <begin position="252"/>
        <end position="481"/>
    </location>
</feature>
<dbReference type="Proteomes" id="UP000198767">
    <property type="component" value="Unassembled WGS sequence"/>
</dbReference>
<keyword evidence="6" id="KW-1133">Transmembrane helix</keyword>
<dbReference type="GO" id="GO:0006935">
    <property type="term" value="P:chemotaxis"/>
    <property type="evidence" value="ECO:0007669"/>
    <property type="project" value="UniProtKB-KW"/>
</dbReference>
<evidence type="ECO:0000256" key="1">
    <source>
        <dbReference type="ARBA" id="ARBA00004370"/>
    </source>
</evidence>
<organism evidence="9 10">
    <name type="scientific">Epibacterium ulvae</name>
    <dbReference type="NCBI Taxonomy" id="1156985"/>
    <lineage>
        <taxon>Bacteria</taxon>
        <taxon>Pseudomonadati</taxon>
        <taxon>Pseudomonadota</taxon>
        <taxon>Alphaproteobacteria</taxon>
        <taxon>Rhodobacterales</taxon>
        <taxon>Roseobacteraceae</taxon>
        <taxon>Epibacterium</taxon>
    </lineage>
</organism>
<feature type="compositionally biased region" description="Basic and acidic residues" evidence="5">
    <location>
        <begin position="303"/>
        <end position="313"/>
    </location>
</feature>
<evidence type="ECO:0000256" key="4">
    <source>
        <dbReference type="PROSITE-ProRule" id="PRU00284"/>
    </source>
</evidence>
<evidence type="ECO:0000256" key="6">
    <source>
        <dbReference type="SAM" id="Phobius"/>
    </source>
</evidence>
<dbReference type="InterPro" id="IPR051310">
    <property type="entry name" value="MCP_chemotaxis"/>
</dbReference>
<dbReference type="OrthoDB" id="354287at2"/>